<keyword evidence="2" id="KW-1185">Reference proteome</keyword>
<dbReference type="EMBL" id="JANHOG010001426">
    <property type="protein sequence ID" value="KAJ3537255.1"/>
    <property type="molecule type" value="Genomic_DNA"/>
</dbReference>
<reference evidence="1" key="1">
    <citation type="submission" date="2022-07" db="EMBL/GenBank/DDBJ databases">
        <title>Genome Sequence of Phlebia brevispora.</title>
        <authorList>
            <person name="Buettner E."/>
        </authorList>
    </citation>
    <scope>NUCLEOTIDE SEQUENCE</scope>
    <source>
        <strain evidence="1">MPL23</strain>
    </source>
</reference>
<protein>
    <submittedName>
        <fullName evidence="1">Uncharacterized protein</fullName>
    </submittedName>
</protein>
<organism evidence="1 2">
    <name type="scientific">Phlebia brevispora</name>
    <dbReference type="NCBI Taxonomy" id="194682"/>
    <lineage>
        <taxon>Eukaryota</taxon>
        <taxon>Fungi</taxon>
        <taxon>Dikarya</taxon>
        <taxon>Basidiomycota</taxon>
        <taxon>Agaricomycotina</taxon>
        <taxon>Agaricomycetes</taxon>
        <taxon>Polyporales</taxon>
        <taxon>Meruliaceae</taxon>
        <taxon>Phlebia</taxon>
    </lineage>
</organism>
<sequence length="1622" mass="181899">MPRCVCGHVFADDRQLSRHKKKCAHMHQSRLDTVQNARLLSAAEAAPPPAKKPRWTESLGQLANDEDLPFNVAGGSSGVRPVERSERPGATFMDLNLNPPPPAEHDQRRLTHISPPTFTRAGRMVHPTQKVLDGLPEEPGTVEQQEIPDASLTDTADQGGNIATRPRVTLLLTERIRSAANRFGISRLYKRKPTRAPSDAPDLAKIYTPTAPSATASRAPRAIKAIISPFPNLSSWLFSHHYWSQGHKKTQDDRQAMQDILTRPDFDANDIRGVNFKKLDEELATAVEEHPWVLEGEGWKRSPLTIEIPLGQKPTRAATQATSSAQRRADRLESIPDEPVENPFRGQPYVVDALWHKDMTAEIKTTFESDPAAAGFVFDPCLLYYAKPGSANIPEGVYGELYNSPVVVQEDIRLQNSPREPGCNLPLAIAKIILYSDGTNVTQFGNTSMWPGYMWFGNQSKYERARPTAHAAHHIAYFPKLPDAIQDEIRRLHGKPASAALLTHLRRELWHAGWDVLLDDRFIEACHHGIVVDCADGIRRRIYPRVFLYSADYPEKMLVAALRDKGKYPCPHCGVTFDDIIQSGTDEDKALRQATARADNDERKALVKEARDLIYDSGYVVNSDRVDGLLKSRSLVPTVNAFSAKLSGTGMKFDFHKMLAPDVLHELELGVWKSVFAHLIRILESVGPHLINELNARFRQVPVFGENTIRKFAANVSDMSNMAALHYEDILQCSIPVFEGLLPEPYNTHIQALLYSIAYFHCLAKMRLHTDTSVALLDHAYSVMASHLRHFHTVICPRFQTKETTREYTARMRAQANGTARGPVATESSGRKPRSFNMSTIKMHLLGYYATYIPLYGTTDGYNTMIGEHEHKRLKARRARTSYRNTESQMANIDLRERRFHRMASELAAQGVPVPGHFNEAAKADGMKPEEHHRIPEESDARIAVYLREFQSEFAGDPAVENFGFKLQEHIRLRLLQELEGDAVATSPLVHPGSVHIKHDRIYRHATFRVNFTTYDMQRDQDVIHCYEDRSGDKVHVLVQLPASSSNFPWKYATVLGVFHAQVFLPDRSERRVEFLWVRWLETDPTWIASPATRRLDRVQYVSEDAFGFLDPATVIRGCHLIPAFHHGRDIAGGWKYQYVDRFVDRDMGARFAGIGIGNLDTKAKYSDTLTAATDIESEVLSRTSAGNTSVQDVVDEEDITDEDAESLFEGDLGLQADVLTSVSCRMSLPQPNTATLAQSSASHTSTLLTGLEASNNEVDARQTFAATIERLNTEDARSATVRSRRINPDSLTTKGAKFAVMVDMWRDLDTIIDVGLHVSIAQGTADSRFTHLIVLYAREHTYHKIYQGLTAIVPELETTIQAQGVDAIKHLTQQLYKGQCSLRSTVAHGVKVRILSWLKVTDINNDDKYRRGFDHEVCGRLLCPVTYDWDDEAVRNGLRSGNAQYRAGFCRNELLVEALAFILFGEQVAESMNAEEPVSSKNKNSKPRASTWKARTVTLPAIGFAAVVIHFGLSSQASFSAGGSAGKFHYQGFYQYLVNYLEEEYPSAERKDLLRWWNRRFSMGAVLNDAETGIDKLESQDGSSAPLSAMARMYAQATKAQAGQQCQHRGQFGDDRTNEPE</sequence>
<gene>
    <name evidence="1" type="ORF">NM688_g6717</name>
</gene>
<evidence type="ECO:0000313" key="1">
    <source>
        <dbReference type="EMBL" id="KAJ3537255.1"/>
    </source>
</evidence>
<proteinExistence type="predicted"/>
<comment type="caution">
    <text evidence="1">The sequence shown here is derived from an EMBL/GenBank/DDBJ whole genome shotgun (WGS) entry which is preliminary data.</text>
</comment>
<name>A0ACC1SDF3_9APHY</name>
<accession>A0ACC1SDF3</accession>
<dbReference type="Proteomes" id="UP001148662">
    <property type="component" value="Unassembled WGS sequence"/>
</dbReference>
<evidence type="ECO:0000313" key="2">
    <source>
        <dbReference type="Proteomes" id="UP001148662"/>
    </source>
</evidence>